<dbReference type="Pfam" id="PF13610">
    <property type="entry name" value="DDE_Tnp_IS240"/>
    <property type="match status" value="1"/>
</dbReference>
<evidence type="ECO:0000256" key="1">
    <source>
        <dbReference type="ARBA" id="ARBA00022578"/>
    </source>
</evidence>
<evidence type="ECO:0000313" key="5">
    <source>
        <dbReference type="EMBL" id="RST63413.1"/>
    </source>
</evidence>
<dbReference type="PANTHER" id="PTHR35528">
    <property type="entry name" value="BLL1675 PROTEIN"/>
    <property type="match status" value="1"/>
</dbReference>
<dbReference type="GO" id="GO:0006310">
    <property type="term" value="P:DNA recombination"/>
    <property type="evidence" value="ECO:0007669"/>
    <property type="project" value="UniProtKB-KW"/>
</dbReference>
<keyword evidence="2" id="KW-0238">DNA-binding</keyword>
<gene>
    <name evidence="5" type="ORF">EIC27_05435</name>
</gene>
<dbReference type="InterPro" id="IPR032874">
    <property type="entry name" value="DDE_dom"/>
</dbReference>
<dbReference type="GO" id="GO:0003677">
    <property type="term" value="F:DNA binding"/>
    <property type="evidence" value="ECO:0007669"/>
    <property type="project" value="UniProtKB-KW"/>
</dbReference>
<dbReference type="EMBL" id="RXFM01000080">
    <property type="protein sequence ID" value="RST63413.1"/>
    <property type="molecule type" value="Genomic_DNA"/>
</dbReference>
<dbReference type="RefSeq" id="WP_126045085.1">
    <property type="nucleotide sequence ID" value="NZ_RXFM01000080.1"/>
</dbReference>
<dbReference type="Proteomes" id="UP000279470">
    <property type="component" value="Unassembled WGS sequence"/>
</dbReference>
<dbReference type="NCBIfam" id="NF033587">
    <property type="entry name" value="transpos_IS6"/>
    <property type="match status" value="1"/>
</dbReference>
<keyword evidence="6" id="KW-1185">Reference proteome</keyword>
<dbReference type="SUPFAM" id="SSF53098">
    <property type="entry name" value="Ribonuclease H-like"/>
    <property type="match status" value="1"/>
</dbReference>
<reference evidence="6" key="1">
    <citation type="submission" date="2018-11" db="EMBL/GenBank/DDBJ databases">
        <title>Phylogenetic, genomic, and biogeographic characterization of a novel and ubiquitous marine invertebrate-associated Rickettsiales parasite, Candidatus Marinoinvertebrata rohwerii, gen. nov., sp. nov.</title>
        <authorList>
            <person name="Klinges J.G."/>
            <person name="Rosales S.M."/>
            <person name="Mcminds R."/>
            <person name="Shaver E.C."/>
            <person name="Shantz A."/>
            <person name="Peters E.C."/>
            <person name="Burkepile D.E."/>
            <person name="Silliman B.R."/>
            <person name="Vega Thurber R.L."/>
        </authorList>
    </citation>
    <scope>NUCLEOTIDE SEQUENCE [LARGE SCALE GENOMIC DNA]</scope>
    <source>
        <strain evidence="6">a_cerv_44</strain>
    </source>
</reference>
<dbReference type="GO" id="GO:0032196">
    <property type="term" value="P:transposition"/>
    <property type="evidence" value="ECO:0007669"/>
    <property type="project" value="UniProtKB-KW"/>
</dbReference>
<evidence type="ECO:0000256" key="2">
    <source>
        <dbReference type="ARBA" id="ARBA00023125"/>
    </source>
</evidence>
<keyword evidence="3" id="KW-0233">DNA recombination</keyword>
<comment type="caution">
    <text evidence="5">The sequence shown here is derived from an EMBL/GenBank/DDBJ whole genome shotgun (WGS) entry which is preliminary data.</text>
</comment>
<evidence type="ECO:0000259" key="4">
    <source>
        <dbReference type="Pfam" id="PF13610"/>
    </source>
</evidence>
<dbReference type="OrthoDB" id="4315389at2"/>
<dbReference type="InterPro" id="IPR012337">
    <property type="entry name" value="RNaseH-like_sf"/>
</dbReference>
<feature type="domain" description="DDE" evidence="4">
    <location>
        <begin position="81"/>
        <end position="216"/>
    </location>
</feature>
<evidence type="ECO:0000313" key="6">
    <source>
        <dbReference type="Proteomes" id="UP000279470"/>
    </source>
</evidence>
<sequence length="245" mass="29456">MEERKYIDAGTDFKNRHFSGELIIGCIRWYLKYPISYRNLEEMMQELGVEVDYTTIYRWVQKYVPELYKRIRWYSQVYSGSWRIDETYIKVKGKWKYLYRAINKYGKTIDFILLHRRDKDAAKRLLKKALKSSKSEPYRINADKHAPYQLAINELRKEGVIGDKTEHSQVKYLNNVVESDHGRIKLRLRPMLGFKSFISTYRCIKSVETMIMFAKNQSFWITNNLKNQITFINKLFNLYSLYSSI</sequence>
<accession>A0A3R9XS96</accession>
<name>A0A3R9XS96_9RICK</name>
<keyword evidence="1" id="KW-0815">Transposition</keyword>
<dbReference type="InterPro" id="IPR047930">
    <property type="entry name" value="Transpos_IS6"/>
</dbReference>
<proteinExistence type="predicted"/>
<dbReference type="PANTHER" id="PTHR35528:SF3">
    <property type="entry name" value="BLL1675 PROTEIN"/>
    <property type="match status" value="1"/>
</dbReference>
<evidence type="ECO:0000256" key="3">
    <source>
        <dbReference type="ARBA" id="ARBA00023172"/>
    </source>
</evidence>
<protein>
    <submittedName>
        <fullName evidence="5">IS6 family transposase</fullName>
    </submittedName>
</protein>
<organism evidence="5 6">
    <name type="scientific">Candidatus Aquarickettsia rohweri</name>
    <dbReference type="NCBI Taxonomy" id="2602574"/>
    <lineage>
        <taxon>Bacteria</taxon>
        <taxon>Pseudomonadati</taxon>
        <taxon>Pseudomonadota</taxon>
        <taxon>Alphaproteobacteria</taxon>
        <taxon>Rickettsiales</taxon>
        <taxon>Candidatus Midichloriaceae</taxon>
        <taxon>Candidatus Aquarickettsia</taxon>
    </lineage>
</organism>
<dbReference type="AlphaFoldDB" id="A0A3R9XS96"/>
<dbReference type="InterPro" id="IPR052183">
    <property type="entry name" value="IS_Transposase"/>
</dbReference>